<dbReference type="Gene3D" id="4.10.410.10">
    <property type="entry name" value="Pancreatic trypsin inhibitor Kunitz domain"/>
    <property type="match status" value="1"/>
</dbReference>
<dbReference type="PRINTS" id="PR00759">
    <property type="entry name" value="BASICPTASE"/>
</dbReference>
<dbReference type="CDD" id="cd00109">
    <property type="entry name" value="Kunitz-type"/>
    <property type="match status" value="1"/>
</dbReference>
<evidence type="ECO:0000313" key="4">
    <source>
        <dbReference type="EMBL" id="CAG5131353.1"/>
    </source>
</evidence>
<dbReference type="PANTHER" id="PTHR10083:SF374">
    <property type="entry name" value="BPTI_KUNITZ INHIBITOR DOMAIN-CONTAINING PROTEIN"/>
    <property type="match status" value="1"/>
</dbReference>
<reference evidence="4" key="1">
    <citation type="submission" date="2021-04" db="EMBL/GenBank/DDBJ databases">
        <authorList>
            <consortium name="Molecular Ecology Group"/>
        </authorList>
    </citation>
    <scope>NUCLEOTIDE SEQUENCE</scope>
</reference>
<dbReference type="GO" id="GO:0005615">
    <property type="term" value="C:extracellular space"/>
    <property type="evidence" value="ECO:0007669"/>
    <property type="project" value="TreeGrafter"/>
</dbReference>
<protein>
    <recommendedName>
        <fullName evidence="3">BPTI/Kunitz inhibitor domain-containing protein</fullName>
    </recommendedName>
</protein>
<gene>
    <name evidence="4" type="ORF">CUNI_LOCUS16911</name>
</gene>
<name>A0A8S3ZP93_9EUPU</name>
<evidence type="ECO:0000259" key="3">
    <source>
        <dbReference type="PROSITE" id="PS50279"/>
    </source>
</evidence>
<keyword evidence="1" id="KW-0646">Protease inhibitor</keyword>
<accession>A0A8S3ZP93</accession>
<evidence type="ECO:0000256" key="1">
    <source>
        <dbReference type="ARBA" id="ARBA00022690"/>
    </source>
</evidence>
<proteinExistence type="predicted"/>
<dbReference type="InterPro" id="IPR050098">
    <property type="entry name" value="TFPI/VKTCI-like"/>
</dbReference>
<dbReference type="Pfam" id="PF00014">
    <property type="entry name" value="Kunitz_BPTI"/>
    <property type="match status" value="1"/>
</dbReference>
<organism evidence="4 5">
    <name type="scientific">Candidula unifasciata</name>
    <dbReference type="NCBI Taxonomy" id="100452"/>
    <lineage>
        <taxon>Eukaryota</taxon>
        <taxon>Metazoa</taxon>
        <taxon>Spiralia</taxon>
        <taxon>Lophotrochozoa</taxon>
        <taxon>Mollusca</taxon>
        <taxon>Gastropoda</taxon>
        <taxon>Heterobranchia</taxon>
        <taxon>Euthyneura</taxon>
        <taxon>Panpulmonata</taxon>
        <taxon>Eupulmonata</taxon>
        <taxon>Stylommatophora</taxon>
        <taxon>Helicina</taxon>
        <taxon>Helicoidea</taxon>
        <taxon>Geomitridae</taxon>
        <taxon>Candidula</taxon>
    </lineage>
</organism>
<dbReference type="PANTHER" id="PTHR10083">
    <property type="entry name" value="KUNITZ-TYPE PROTEASE INHIBITOR-RELATED"/>
    <property type="match status" value="1"/>
</dbReference>
<dbReference type="InterPro" id="IPR002223">
    <property type="entry name" value="Kunitz_BPTI"/>
</dbReference>
<dbReference type="FunFam" id="4.10.410.10:FF:000021">
    <property type="entry name" value="Serine protease inhibitor, putative"/>
    <property type="match status" value="1"/>
</dbReference>
<feature type="non-terminal residue" evidence="4">
    <location>
        <position position="1"/>
    </location>
</feature>
<comment type="caution">
    <text evidence="4">The sequence shown here is derived from an EMBL/GenBank/DDBJ whole genome shotgun (WGS) entry which is preliminary data.</text>
</comment>
<dbReference type="OrthoDB" id="4473401at2759"/>
<dbReference type="PROSITE" id="PS00280">
    <property type="entry name" value="BPTI_KUNITZ_1"/>
    <property type="match status" value="1"/>
</dbReference>
<evidence type="ECO:0000313" key="5">
    <source>
        <dbReference type="Proteomes" id="UP000678393"/>
    </source>
</evidence>
<dbReference type="AlphaFoldDB" id="A0A8S3ZP93"/>
<dbReference type="GO" id="GO:0004867">
    <property type="term" value="F:serine-type endopeptidase inhibitor activity"/>
    <property type="evidence" value="ECO:0007669"/>
    <property type="project" value="InterPro"/>
</dbReference>
<dbReference type="EMBL" id="CAJHNH020004602">
    <property type="protein sequence ID" value="CAG5131353.1"/>
    <property type="molecule type" value="Genomic_DNA"/>
</dbReference>
<feature type="domain" description="BPTI/Kunitz inhibitor" evidence="3">
    <location>
        <begin position="3"/>
        <end position="53"/>
    </location>
</feature>
<dbReference type="Proteomes" id="UP000678393">
    <property type="component" value="Unassembled WGS sequence"/>
</dbReference>
<keyword evidence="2" id="KW-1015">Disulfide bond</keyword>
<dbReference type="SUPFAM" id="SSF57362">
    <property type="entry name" value="BPTI-like"/>
    <property type="match status" value="1"/>
</dbReference>
<dbReference type="SMART" id="SM00131">
    <property type="entry name" value="KU"/>
    <property type="match status" value="1"/>
</dbReference>
<dbReference type="InterPro" id="IPR036880">
    <property type="entry name" value="Kunitz_BPTI_sf"/>
</dbReference>
<dbReference type="InterPro" id="IPR020901">
    <property type="entry name" value="Prtase_inh_Kunz-CS"/>
</dbReference>
<sequence length="57" mass="6462">EYCNQPYDIGPCKSLVPRIYYNAETSQCENFTWGGCGGNANNFPTLDECLDYCVRVE</sequence>
<evidence type="ECO:0000256" key="2">
    <source>
        <dbReference type="ARBA" id="ARBA00023157"/>
    </source>
</evidence>
<keyword evidence="5" id="KW-1185">Reference proteome</keyword>
<dbReference type="PROSITE" id="PS50279">
    <property type="entry name" value="BPTI_KUNITZ_2"/>
    <property type="match status" value="1"/>
</dbReference>